<keyword evidence="3" id="KW-1185">Reference proteome</keyword>
<proteinExistence type="predicted"/>
<protein>
    <submittedName>
        <fullName evidence="2">Uncharacterized protein</fullName>
    </submittedName>
</protein>
<feature type="compositionally biased region" description="Low complexity" evidence="1">
    <location>
        <begin position="36"/>
        <end position="53"/>
    </location>
</feature>
<feature type="compositionally biased region" description="Gly residues" evidence="1">
    <location>
        <begin position="69"/>
        <end position="79"/>
    </location>
</feature>
<comment type="caution">
    <text evidence="2">The sequence shown here is derived from an EMBL/GenBank/DDBJ whole genome shotgun (WGS) entry which is preliminary data.</text>
</comment>
<dbReference type="Proteomes" id="UP000775872">
    <property type="component" value="Unassembled WGS sequence"/>
</dbReference>
<evidence type="ECO:0000313" key="2">
    <source>
        <dbReference type="EMBL" id="CAH0046737.1"/>
    </source>
</evidence>
<gene>
    <name evidence="2" type="ORF">CSOL1703_00012972</name>
</gene>
<sequence>MPSGYEYKSSGTNSQGNHYCARDYGSGASNQNAYHYSNTDGSYYYSNSDGSTYHNNGSGGSTYTPASGSSGGSGSSGKK</sequence>
<evidence type="ECO:0000313" key="3">
    <source>
        <dbReference type="Proteomes" id="UP000775872"/>
    </source>
</evidence>
<dbReference type="EMBL" id="CABFOC020000015">
    <property type="protein sequence ID" value="CAH0046737.1"/>
    <property type="molecule type" value="Genomic_DNA"/>
</dbReference>
<feature type="region of interest" description="Disordered" evidence="1">
    <location>
        <begin position="1"/>
        <end position="79"/>
    </location>
</feature>
<evidence type="ECO:0000256" key="1">
    <source>
        <dbReference type="SAM" id="MobiDB-lite"/>
    </source>
</evidence>
<name>A0A9N9Z0D3_9HYPO</name>
<organism evidence="2 3">
    <name type="scientific">Clonostachys solani</name>
    <dbReference type="NCBI Taxonomy" id="160281"/>
    <lineage>
        <taxon>Eukaryota</taxon>
        <taxon>Fungi</taxon>
        <taxon>Dikarya</taxon>
        <taxon>Ascomycota</taxon>
        <taxon>Pezizomycotina</taxon>
        <taxon>Sordariomycetes</taxon>
        <taxon>Hypocreomycetidae</taxon>
        <taxon>Hypocreales</taxon>
        <taxon>Bionectriaceae</taxon>
        <taxon>Clonostachys</taxon>
    </lineage>
</organism>
<accession>A0A9N9Z0D3</accession>
<reference evidence="2" key="1">
    <citation type="submission" date="2021-10" db="EMBL/GenBank/DDBJ databases">
        <authorList>
            <person name="Piombo E."/>
        </authorList>
    </citation>
    <scope>NUCLEOTIDE SEQUENCE</scope>
</reference>
<dbReference type="AlphaFoldDB" id="A0A9N9Z0D3"/>
<dbReference type="OrthoDB" id="5415522at2759"/>